<name>A0ABT7BHU5_9CYAN</name>
<feature type="transmembrane region" description="Helical" evidence="2">
    <location>
        <begin position="155"/>
        <end position="177"/>
    </location>
</feature>
<keyword evidence="2" id="KW-0812">Transmembrane</keyword>
<feature type="transmembrane region" description="Helical" evidence="2">
    <location>
        <begin position="6"/>
        <end position="30"/>
    </location>
</feature>
<feature type="transmembrane region" description="Helical" evidence="2">
    <location>
        <begin position="107"/>
        <end position="126"/>
    </location>
</feature>
<reference evidence="3 4" key="1">
    <citation type="submission" date="2023-01" db="EMBL/GenBank/DDBJ databases">
        <title>Novel diversity within Roseofilum (Cyanobacteria; Desertifilaceae) from marine benthic mats with descriptions of four novel species.</title>
        <authorList>
            <person name="Wang Y."/>
            <person name="Berthold D.E."/>
            <person name="Hu J."/>
            <person name="Lefler F.W."/>
            <person name="Laughinghouse H.D. IV."/>
        </authorList>
    </citation>
    <scope>NUCLEOTIDE SEQUENCE [LARGE SCALE GENOMIC DNA]</scope>
    <source>
        <strain evidence="3 4">BLCC-M91</strain>
    </source>
</reference>
<evidence type="ECO:0000256" key="1">
    <source>
        <dbReference type="SAM" id="Coils"/>
    </source>
</evidence>
<evidence type="ECO:0000313" key="3">
    <source>
        <dbReference type="EMBL" id="MDJ1178751.1"/>
    </source>
</evidence>
<evidence type="ECO:0000313" key="4">
    <source>
        <dbReference type="Proteomes" id="UP001231370"/>
    </source>
</evidence>
<keyword evidence="1" id="KW-0175">Coiled coil</keyword>
<keyword evidence="2" id="KW-0472">Membrane</keyword>
<organism evidence="3 4">
    <name type="scientific">Roseofilum halophilum BLCC-M91</name>
    <dbReference type="NCBI Taxonomy" id="3022259"/>
    <lineage>
        <taxon>Bacteria</taxon>
        <taxon>Bacillati</taxon>
        <taxon>Cyanobacteriota</taxon>
        <taxon>Cyanophyceae</taxon>
        <taxon>Desertifilales</taxon>
        <taxon>Desertifilaceae</taxon>
        <taxon>Roseofilum</taxon>
        <taxon>Roseofilum halophilum</taxon>
    </lineage>
</organism>
<feature type="coiled-coil region" evidence="1">
    <location>
        <begin position="391"/>
        <end position="470"/>
    </location>
</feature>
<dbReference type="EMBL" id="JAQPOK010000065">
    <property type="protein sequence ID" value="MDJ1178751.1"/>
    <property type="molecule type" value="Genomic_DNA"/>
</dbReference>
<comment type="caution">
    <text evidence="3">The sequence shown here is derived from an EMBL/GenBank/DDBJ whole genome shotgun (WGS) entry which is preliminary data.</text>
</comment>
<accession>A0ABT7BHU5</accession>
<sequence length="471" mass="52742">MSLIPPYLIIFTIALVIIPSLGAILLRMALHLHLTLLAQKVRRLIHWQPLKRKPDIIDYVEQRYAESIARLEQVNTGALIDQVYSQEQVLFLSCDQIEYLGRILPNLLLSVGLLGTFIGITLNLTALSETISNTTAIDINSLLEALQQPLQGMGIAFFTSLVSILFSAVLTVVNGLFNTGIAKTKFVDALEDYLDNVYLQTLEHNTRFDRIIQGMNHSFEGFLNRFGQMVSASVELALKEKMEELVYENHRAAELAEKVYSRLTESTLTISQSTEEFKQSADHFLAVAERLENSPFPQSLATATNSLGQLQRGFDQSINSLTTSVQTIEIAALELQSYSKRLAKFGDQMSQSHVTSLKVIETQQQSQQSLQNMIAQLQTGTQGFQMAVKAVDQLQRRTIAKAEDLDELQTELKQVVTALNQVTRAIGQGMENFGTQVTTSAQIQDNMKQMKETQTELLRLRRALESTGNRE</sequence>
<gene>
    <name evidence="3" type="ORF">PJF56_07745</name>
</gene>
<keyword evidence="4" id="KW-1185">Reference proteome</keyword>
<evidence type="ECO:0000256" key="2">
    <source>
        <dbReference type="SAM" id="Phobius"/>
    </source>
</evidence>
<evidence type="ECO:0008006" key="5">
    <source>
        <dbReference type="Google" id="ProtNLM"/>
    </source>
</evidence>
<protein>
    <recommendedName>
        <fullName evidence="5">MotA/TolQ/ExbB proton channel domain-containing protein</fullName>
    </recommendedName>
</protein>
<dbReference type="Proteomes" id="UP001231370">
    <property type="component" value="Unassembled WGS sequence"/>
</dbReference>
<keyword evidence="2" id="KW-1133">Transmembrane helix</keyword>
<proteinExistence type="predicted"/>
<dbReference type="RefSeq" id="WP_283762063.1">
    <property type="nucleotide sequence ID" value="NZ_JAQPOK010000065.1"/>
</dbReference>